<dbReference type="InterPro" id="IPR003797">
    <property type="entry name" value="DegV"/>
</dbReference>
<evidence type="ECO:0000313" key="2">
    <source>
        <dbReference type="EMBL" id="GDY31886.1"/>
    </source>
</evidence>
<dbReference type="Gene3D" id="3.30.1180.10">
    <property type="match status" value="1"/>
</dbReference>
<dbReference type="InterPro" id="IPR050270">
    <property type="entry name" value="DegV_domain_contain"/>
</dbReference>
<gene>
    <name evidence="2" type="ORF">GTS_35190</name>
</gene>
<protein>
    <recommendedName>
        <fullName evidence="4">DegV domain-containing protein</fullName>
    </recommendedName>
</protein>
<dbReference type="InterPro" id="IPR043168">
    <property type="entry name" value="DegV_C"/>
</dbReference>
<evidence type="ECO:0000313" key="3">
    <source>
        <dbReference type="Proteomes" id="UP000298860"/>
    </source>
</evidence>
<proteinExistence type="predicted"/>
<dbReference type="PANTHER" id="PTHR33434">
    <property type="entry name" value="DEGV DOMAIN-CONTAINING PROTEIN DR_1986-RELATED"/>
    <property type="match status" value="1"/>
</dbReference>
<comment type="caution">
    <text evidence="2">The sequence shown here is derived from an EMBL/GenBank/DDBJ whole genome shotgun (WGS) entry which is preliminary data.</text>
</comment>
<dbReference type="GO" id="GO:0008289">
    <property type="term" value="F:lipid binding"/>
    <property type="evidence" value="ECO:0007669"/>
    <property type="project" value="UniProtKB-KW"/>
</dbReference>
<name>A0A4D4JBR4_9PSEU</name>
<dbReference type="EMBL" id="BJFL01000018">
    <property type="protein sequence ID" value="GDY31886.1"/>
    <property type="molecule type" value="Genomic_DNA"/>
</dbReference>
<organism evidence="2 3">
    <name type="scientific">Gandjariella thermophila</name>
    <dbReference type="NCBI Taxonomy" id="1931992"/>
    <lineage>
        <taxon>Bacteria</taxon>
        <taxon>Bacillati</taxon>
        <taxon>Actinomycetota</taxon>
        <taxon>Actinomycetes</taxon>
        <taxon>Pseudonocardiales</taxon>
        <taxon>Pseudonocardiaceae</taxon>
        <taxon>Gandjariella</taxon>
    </lineage>
</organism>
<sequence length="246" mass="26412">MPTEQVVGAMYHDIPVTTAPPKPETFFWAYQDLAYRGHEAIVSLHISSRMSETIKAARQAAQQVRTPVYVVDSLTTAMSLGWAVVAAAEAAEAGGDVAAVIGAAQQRCRDTIQLLYVDTLEYLRRGGRIGAARALLGTALSIKPLLTVEEGEVAPLDQFRGAERAVKKLVEFAVKNAGKRPVDIAVEHFAAPEQAEALLHRLRKKIPNAREFVATQTSTIIGIHVGPGALGVSVSPLATDRTPSRI</sequence>
<reference evidence="3" key="1">
    <citation type="submission" date="2019-04" db="EMBL/GenBank/DDBJ databases">
        <title>Draft genome sequence of Pseudonocardiaceae bacterium SL3-2-4.</title>
        <authorList>
            <person name="Ningsih F."/>
            <person name="Yokota A."/>
            <person name="Sakai Y."/>
            <person name="Nanatani K."/>
            <person name="Yabe S."/>
            <person name="Oetari A."/>
            <person name="Sjamsuridzal W."/>
        </authorList>
    </citation>
    <scope>NUCLEOTIDE SEQUENCE [LARGE SCALE GENOMIC DNA]</scope>
    <source>
        <strain evidence="3">SL3-2-4</strain>
    </source>
</reference>
<dbReference type="Pfam" id="PF02645">
    <property type="entry name" value="DegV"/>
    <property type="match status" value="1"/>
</dbReference>
<evidence type="ECO:0000256" key="1">
    <source>
        <dbReference type="ARBA" id="ARBA00023121"/>
    </source>
</evidence>
<dbReference type="AlphaFoldDB" id="A0A4D4JBR4"/>
<keyword evidence="3" id="KW-1185">Reference proteome</keyword>
<dbReference type="Gene3D" id="3.40.50.10170">
    <property type="match status" value="1"/>
</dbReference>
<dbReference type="SUPFAM" id="SSF82549">
    <property type="entry name" value="DAK1/DegV-like"/>
    <property type="match status" value="1"/>
</dbReference>
<dbReference type="NCBIfam" id="TIGR00762">
    <property type="entry name" value="DegV"/>
    <property type="match status" value="1"/>
</dbReference>
<keyword evidence="1" id="KW-0446">Lipid-binding</keyword>
<accession>A0A4D4JBR4</accession>
<evidence type="ECO:0008006" key="4">
    <source>
        <dbReference type="Google" id="ProtNLM"/>
    </source>
</evidence>
<dbReference type="Proteomes" id="UP000298860">
    <property type="component" value="Unassembled WGS sequence"/>
</dbReference>
<dbReference type="PROSITE" id="PS51482">
    <property type="entry name" value="DEGV"/>
    <property type="match status" value="1"/>
</dbReference>
<dbReference type="PANTHER" id="PTHR33434:SF2">
    <property type="entry name" value="FATTY ACID-BINDING PROTEIN TM_1468"/>
    <property type="match status" value="1"/>
</dbReference>